<organism evidence="9 10">
    <name type="scientific">Ureibacillus endophyticus</name>
    <dbReference type="NCBI Taxonomy" id="1978490"/>
    <lineage>
        <taxon>Bacteria</taxon>
        <taxon>Bacillati</taxon>
        <taxon>Bacillota</taxon>
        <taxon>Bacilli</taxon>
        <taxon>Bacillales</taxon>
        <taxon>Caryophanaceae</taxon>
        <taxon>Ureibacillus</taxon>
    </lineage>
</organism>
<keyword evidence="7 8" id="KW-0472">Membrane</keyword>
<dbReference type="GO" id="GO:0016020">
    <property type="term" value="C:membrane"/>
    <property type="evidence" value="ECO:0007669"/>
    <property type="project" value="UniProtKB-SubCell"/>
</dbReference>
<feature type="transmembrane region" description="Helical" evidence="8">
    <location>
        <begin position="12"/>
        <end position="35"/>
    </location>
</feature>
<proteinExistence type="inferred from homology"/>
<evidence type="ECO:0000256" key="6">
    <source>
        <dbReference type="ARBA" id="ARBA00022989"/>
    </source>
</evidence>
<accession>A0A494ZB51</accession>
<name>A0A494ZB51_9BACL</name>
<dbReference type="Pfam" id="PF03845">
    <property type="entry name" value="Spore_permease"/>
    <property type="match status" value="1"/>
</dbReference>
<protein>
    <submittedName>
        <fullName evidence="9">Spore gernimation protein</fullName>
    </submittedName>
</protein>
<keyword evidence="5 8" id="KW-0812">Transmembrane</keyword>
<comment type="subcellular location">
    <subcellularLocation>
        <location evidence="1">Membrane</location>
        <topology evidence="1">Multi-pass membrane protein</topology>
    </subcellularLocation>
</comment>
<comment type="similarity">
    <text evidence="2">Belongs to the amino acid-polyamine-organocation (APC) superfamily. Spore germination protein (SGP) (TC 2.A.3.9) family.</text>
</comment>
<feature type="transmembrane region" description="Helical" evidence="8">
    <location>
        <begin position="186"/>
        <end position="207"/>
    </location>
</feature>
<feature type="transmembrane region" description="Helical" evidence="8">
    <location>
        <begin position="304"/>
        <end position="320"/>
    </location>
</feature>
<dbReference type="GO" id="GO:0009847">
    <property type="term" value="P:spore germination"/>
    <property type="evidence" value="ECO:0007669"/>
    <property type="project" value="InterPro"/>
</dbReference>
<feature type="transmembrane region" description="Helical" evidence="8">
    <location>
        <begin position="112"/>
        <end position="134"/>
    </location>
</feature>
<feature type="transmembrane region" description="Helical" evidence="8">
    <location>
        <begin position="82"/>
        <end position="100"/>
    </location>
</feature>
<reference evidence="9 10" key="1">
    <citation type="journal article" date="2016" name="Antonie Van Leeuwenhoek">
        <title>Lysinibacillus endophyticus sp. nov., an indole-3-acetic acid producing endophytic bacterium isolated from corn root (Zea mays cv. Xinken-5).</title>
        <authorList>
            <person name="Yu J."/>
            <person name="Guan X."/>
            <person name="Liu C."/>
            <person name="Xiang W."/>
            <person name="Yu Z."/>
            <person name="Liu X."/>
            <person name="Wang G."/>
        </authorList>
    </citation>
    <scope>NUCLEOTIDE SEQUENCE [LARGE SCALE GENOMIC DNA]</scope>
    <source>
        <strain evidence="9 10">DSM 100506</strain>
    </source>
</reference>
<gene>
    <name evidence="9" type="ORF">D8M03_02890</name>
</gene>
<feature type="transmembrane region" description="Helical" evidence="8">
    <location>
        <begin position="146"/>
        <end position="166"/>
    </location>
</feature>
<comment type="caution">
    <text evidence="9">The sequence shown here is derived from an EMBL/GenBank/DDBJ whole genome shotgun (WGS) entry which is preliminary data.</text>
</comment>
<evidence type="ECO:0000313" key="10">
    <source>
        <dbReference type="Proteomes" id="UP000272238"/>
    </source>
</evidence>
<feature type="transmembrane region" description="Helical" evidence="8">
    <location>
        <begin position="219"/>
        <end position="239"/>
    </location>
</feature>
<sequence>MIEKGRISASQLGKILYMAIIPTSLLTTPAITFKYAKQDLWLSPIWAISGFITVFIVLRIYRMYPSENIIQIMERIGRRIPGKIISGIYLLFILYVNGVIVREYSEFVVSSFLHTTPIVVISGLMVLVCAMAVRGGLEIVGRFAELFLPIFITLFLFNIIPIIADLQWSNLFPIFGEGIRPSIEGAFVLQTWFSEMIIASFFLPFVADHHNAKKTLSRSLLAIMVTLSVSNLATLLLLGELTGNYSYPFLILARYINISNFINHLESLYMIIWVLGAFVKICVFYYVTVLVAAQWMKLSNYQPIVYPLGLLLLLFSQWVAPNTQVLTEAIAGPVTLAMITMFVIIPALLLCIVWIVNRLHN</sequence>
<dbReference type="RefSeq" id="WP_121213171.1">
    <property type="nucleotide sequence ID" value="NZ_RBZN01000004.1"/>
</dbReference>
<dbReference type="PANTHER" id="PTHR34975:SF2">
    <property type="entry name" value="SPORE GERMINATION PROTEIN A2"/>
    <property type="match status" value="1"/>
</dbReference>
<feature type="transmembrane region" description="Helical" evidence="8">
    <location>
        <begin position="41"/>
        <end position="61"/>
    </location>
</feature>
<evidence type="ECO:0000313" key="9">
    <source>
        <dbReference type="EMBL" id="RKQ19322.1"/>
    </source>
</evidence>
<feature type="transmembrane region" description="Helical" evidence="8">
    <location>
        <begin position="268"/>
        <end position="292"/>
    </location>
</feature>
<dbReference type="Proteomes" id="UP000272238">
    <property type="component" value="Unassembled WGS sequence"/>
</dbReference>
<dbReference type="NCBIfam" id="TIGR00912">
    <property type="entry name" value="2A0309"/>
    <property type="match status" value="1"/>
</dbReference>
<keyword evidence="6 8" id="KW-1133">Transmembrane helix</keyword>
<dbReference type="OrthoDB" id="2078716at2"/>
<feature type="transmembrane region" description="Helical" evidence="8">
    <location>
        <begin position="332"/>
        <end position="356"/>
    </location>
</feature>
<keyword evidence="3" id="KW-0813">Transport</keyword>
<dbReference type="PANTHER" id="PTHR34975">
    <property type="entry name" value="SPORE GERMINATION PROTEIN A2"/>
    <property type="match status" value="1"/>
</dbReference>
<keyword evidence="10" id="KW-1185">Reference proteome</keyword>
<dbReference type="AlphaFoldDB" id="A0A494ZB51"/>
<keyword evidence="4" id="KW-0309">Germination</keyword>
<evidence type="ECO:0000256" key="3">
    <source>
        <dbReference type="ARBA" id="ARBA00022448"/>
    </source>
</evidence>
<dbReference type="InterPro" id="IPR004761">
    <property type="entry name" value="Spore_GerAB"/>
</dbReference>
<evidence type="ECO:0000256" key="2">
    <source>
        <dbReference type="ARBA" id="ARBA00007998"/>
    </source>
</evidence>
<evidence type="ECO:0000256" key="4">
    <source>
        <dbReference type="ARBA" id="ARBA00022544"/>
    </source>
</evidence>
<dbReference type="EMBL" id="RBZN01000004">
    <property type="protein sequence ID" value="RKQ19322.1"/>
    <property type="molecule type" value="Genomic_DNA"/>
</dbReference>
<evidence type="ECO:0000256" key="8">
    <source>
        <dbReference type="SAM" id="Phobius"/>
    </source>
</evidence>
<evidence type="ECO:0000256" key="5">
    <source>
        <dbReference type="ARBA" id="ARBA00022692"/>
    </source>
</evidence>
<evidence type="ECO:0000256" key="1">
    <source>
        <dbReference type="ARBA" id="ARBA00004141"/>
    </source>
</evidence>
<evidence type="ECO:0000256" key="7">
    <source>
        <dbReference type="ARBA" id="ARBA00023136"/>
    </source>
</evidence>